<dbReference type="EMBL" id="KZ302006">
    <property type="protein sequence ID" value="PFH50316.1"/>
    <property type="molecule type" value="Genomic_DNA"/>
</dbReference>
<keyword evidence="4" id="KW-1185">Reference proteome</keyword>
<evidence type="ECO:0000313" key="4">
    <source>
        <dbReference type="Proteomes" id="UP000242287"/>
    </source>
</evidence>
<accession>A0A2A9NRD3</accession>
<feature type="compositionally biased region" description="Low complexity" evidence="1">
    <location>
        <begin position="307"/>
        <end position="317"/>
    </location>
</feature>
<dbReference type="AlphaFoldDB" id="A0A2A9NRD3"/>
<keyword evidence="2" id="KW-0812">Transmembrane</keyword>
<feature type="transmembrane region" description="Helical" evidence="2">
    <location>
        <begin position="60"/>
        <end position="82"/>
    </location>
</feature>
<feature type="region of interest" description="Disordered" evidence="1">
    <location>
        <begin position="88"/>
        <end position="122"/>
    </location>
</feature>
<feature type="region of interest" description="Disordered" evidence="1">
    <location>
        <begin position="1"/>
        <end position="25"/>
    </location>
</feature>
<evidence type="ECO:0000313" key="3">
    <source>
        <dbReference type="EMBL" id="PFH50316.1"/>
    </source>
</evidence>
<evidence type="ECO:0000256" key="1">
    <source>
        <dbReference type="SAM" id="MobiDB-lite"/>
    </source>
</evidence>
<dbReference type="OrthoDB" id="3070631at2759"/>
<evidence type="ECO:0000256" key="2">
    <source>
        <dbReference type="SAM" id="Phobius"/>
    </source>
</evidence>
<feature type="region of interest" description="Disordered" evidence="1">
    <location>
        <begin position="292"/>
        <end position="329"/>
    </location>
</feature>
<sequence>MAPISTNAQPFLDKNNEPDVYTTSTTTTATTALTPFETSSTGGTHHTITLSHTPFRNLSIWVYIAIAVIILVLVAALFHVVYSCYRSATVGGGKGSGTEGTDEEKPMVTATRKRRRTTEAMRRQGRVDEIGGGQRNVRGVQKQLALMTETKTKRRGVVVLSEKAIMDLDEESGRQRRSYKLSFQTGRENWWVMNVSGDSVVKTSSLSTTAVVEDFSDGVTEPKLVYQSPMTRRPRAVSCSTTAKSESQQAAAEPFTPMQQQQQQQYYDTHNIRFVMPKESSRIWSDPKLSPVGGSIIQSPPATAHPSSTLGAALGSSGETGYLSHGRRE</sequence>
<organism evidence="3 4">
    <name type="scientific">Amanita thiersii Skay4041</name>
    <dbReference type="NCBI Taxonomy" id="703135"/>
    <lineage>
        <taxon>Eukaryota</taxon>
        <taxon>Fungi</taxon>
        <taxon>Dikarya</taxon>
        <taxon>Basidiomycota</taxon>
        <taxon>Agaricomycotina</taxon>
        <taxon>Agaricomycetes</taxon>
        <taxon>Agaricomycetidae</taxon>
        <taxon>Agaricales</taxon>
        <taxon>Pluteineae</taxon>
        <taxon>Amanitaceae</taxon>
        <taxon>Amanita</taxon>
    </lineage>
</organism>
<protein>
    <submittedName>
        <fullName evidence="3">Uncharacterized protein</fullName>
    </submittedName>
</protein>
<proteinExistence type="predicted"/>
<name>A0A2A9NRD3_9AGAR</name>
<reference evidence="3 4" key="1">
    <citation type="submission" date="2014-02" db="EMBL/GenBank/DDBJ databases">
        <title>Transposable element dynamics among asymbiotic and ectomycorrhizal Amanita fungi.</title>
        <authorList>
            <consortium name="DOE Joint Genome Institute"/>
            <person name="Hess J."/>
            <person name="Skrede I."/>
            <person name="Wolfe B."/>
            <person name="LaButti K."/>
            <person name="Ohm R.A."/>
            <person name="Grigoriev I.V."/>
            <person name="Pringle A."/>
        </authorList>
    </citation>
    <scope>NUCLEOTIDE SEQUENCE [LARGE SCALE GENOMIC DNA]</scope>
    <source>
        <strain evidence="3 4">SKay4041</strain>
    </source>
</reference>
<dbReference type="Proteomes" id="UP000242287">
    <property type="component" value="Unassembled WGS sequence"/>
</dbReference>
<keyword evidence="2" id="KW-0472">Membrane</keyword>
<keyword evidence="2" id="KW-1133">Transmembrane helix</keyword>
<gene>
    <name evidence="3" type="ORF">AMATHDRAFT_4052</name>
</gene>